<dbReference type="GO" id="GO:0004550">
    <property type="term" value="F:nucleoside diphosphate kinase activity"/>
    <property type="evidence" value="ECO:0007669"/>
    <property type="project" value="UniProtKB-EC"/>
</dbReference>
<accession>A0A3E4QRG0</accession>
<evidence type="ECO:0000256" key="7">
    <source>
        <dbReference type="ARBA" id="ARBA00022741"/>
    </source>
</evidence>
<evidence type="ECO:0000256" key="8">
    <source>
        <dbReference type="ARBA" id="ARBA00022777"/>
    </source>
</evidence>
<evidence type="ECO:0000256" key="3">
    <source>
        <dbReference type="ARBA" id="ARBA00012966"/>
    </source>
</evidence>
<dbReference type="SMART" id="SM00562">
    <property type="entry name" value="NDK"/>
    <property type="match status" value="1"/>
</dbReference>
<feature type="binding site" evidence="12">
    <location>
        <position position="114"/>
    </location>
    <ligand>
        <name>ATP</name>
        <dbReference type="ChEBI" id="CHEBI:30616"/>
    </ligand>
</feature>
<name>A0A3E4QRG0_9ACTN</name>
<keyword evidence="8 14" id="KW-0418">Kinase</keyword>
<dbReference type="Proteomes" id="UP000260943">
    <property type="component" value="Unassembled WGS sequence"/>
</dbReference>
<dbReference type="GO" id="GO:0046872">
    <property type="term" value="F:metal ion binding"/>
    <property type="evidence" value="ECO:0007669"/>
    <property type="project" value="UniProtKB-KW"/>
</dbReference>
<dbReference type="SUPFAM" id="SSF54919">
    <property type="entry name" value="Nucleoside diphosphate kinase, NDK"/>
    <property type="match status" value="1"/>
</dbReference>
<dbReference type="InterPro" id="IPR036850">
    <property type="entry name" value="NDK-like_dom_sf"/>
</dbReference>
<evidence type="ECO:0000256" key="1">
    <source>
        <dbReference type="ARBA" id="ARBA00001946"/>
    </source>
</evidence>
<keyword evidence="11" id="KW-0546">Nucleotide metabolism</keyword>
<dbReference type="Gene3D" id="3.30.70.141">
    <property type="entry name" value="Nucleoside diphosphate kinase-like domain"/>
    <property type="match status" value="1"/>
</dbReference>
<dbReference type="AlphaFoldDB" id="A0A3E4QRG0"/>
<evidence type="ECO:0000256" key="2">
    <source>
        <dbReference type="ARBA" id="ARBA00008142"/>
    </source>
</evidence>
<dbReference type="RefSeq" id="WP_117679856.1">
    <property type="nucleotide sequence ID" value="NZ_CALJOO010000091.1"/>
</dbReference>
<dbReference type="GO" id="GO:0005524">
    <property type="term" value="F:ATP binding"/>
    <property type="evidence" value="ECO:0007669"/>
    <property type="project" value="UniProtKB-KW"/>
</dbReference>
<keyword evidence="10" id="KW-0460">Magnesium</keyword>
<keyword evidence="6" id="KW-0479">Metal-binding</keyword>
<evidence type="ECO:0000256" key="4">
    <source>
        <dbReference type="ARBA" id="ARBA00017632"/>
    </source>
</evidence>
<dbReference type="InterPro" id="IPR023005">
    <property type="entry name" value="Nucleoside_diP_kinase_AS"/>
</dbReference>
<proteinExistence type="inferred from homology"/>
<evidence type="ECO:0000256" key="14">
    <source>
        <dbReference type="RuleBase" id="RU004013"/>
    </source>
</evidence>
<feature type="active site" description="Pros-phosphohistidine intermediate" evidence="12">
    <location>
        <position position="117"/>
    </location>
</feature>
<evidence type="ECO:0000256" key="10">
    <source>
        <dbReference type="ARBA" id="ARBA00022842"/>
    </source>
</evidence>
<dbReference type="GO" id="GO:0006241">
    <property type="term" value="P:CTP biosynthetic process"/>
    <property type="evidence" value="ECO:0007669"/>
    <property type="project" value="InterPro"/>
</dbReference>
<keyword evidence="7 14" id="KW-0547">Nucleotide-binding</keyword>
<evidence type="ECO:0000256" key="12">
    <source>
        <dbReference type="PROSITE-ProRule" id="PRU00706"/>
    </source>
</evidence>
<evidence type="ECO:0000256" key="6">
    <source>
        <dbReference type="ARBA" id="ARBA00022723"/>
    </source>
</evidence>
<dbReference type="EMBL" id="QSRJ01000008">
    <property type="protein sequence ID" value="RGL09722.1"/>
    <property type="molecule type" value="Genomic_DNA"/>
</dbReference>
<keyword evidence="9 14" id="KW-0067">ATP-binding</keyword>
<protein>
    <recommendedName>
        <fullName evidence="4 14">Nucleoside diphosphate kinase</fullName>
        <ecNumber evidence="3 14">2.7.4.6</ecNumber>
    </recommendedName>
</protein>
<dbReference type="GO" id="GO:0006228">
    <property type="term" value="P:UTP biosynthetic process"/>
    <property type="evidence" value="ECO:0007669"/>
    <property type="project" value="InterPro"/>
</dbReference>
<comment type="catalytic activity">
    <reaction evidence="14">
        <text>a 2'-deoxyribonucleoside 5'-diphosphate + ATP = a 2'-deoxyribonucleoside 5'-triphosphate + ADP</text>
        <dbReference type="Rhea" id="RHEA:44640"/>
        <dbReference type="ChEBI" id="CHEBI:30616"/>
        <dbReference type="ChEBI" id="CHEBI:61560"/>
        <dbReference type="ChEBI" id="CHEBI:73316"/>
        <dbReference type="ChEBI" id="CHEBI:456216"/>
        <dbReference type="EC" id="2.7.4.6"/>
    </reaction>
</comment>
<evidence type="ECO:0000313" key="17">
    <source>
        <dbReference type="Proteomes" id="UP000260943"/>
    </source>
</evidence>
<dbReference type="FunFam" id="3.30.70.141:FF:000003">
    <property type="entry name" value="Nucleoside diphosphate kinase"/>
    <property type="match status" value="1"/>
</dbReference>
<feature type="domain" description="Nucleoside diphosphate kinase-like" evidence="15">
    <location>
        <begin position="3"/>
        <end position="134"/>
    </location>
</feature>
<dbReference type="Pfam" id="PF00334">
    <property type="entry name" value="NDK"/>
    <property type="match status" value="1"/>
</dbReference>
<dbReference type="GO" id="GO:0006183">
    <property type="term" value="P:GTP biosynthetic process"/>
    <property type="evidence" value="ECO:0007669"/>
    <property type="project" value="InterPro"/>
</dbReference>
<comment type="caution">
    <text evidence="16">The sequence shown here is derived from an EMBL/GenBank/DDBJ whole genome shotgun (WGS) entry which is preliminary data.</text>
</comment>
<comment type="cofactor">
    <cofactor evidence="1">
        <name>Mg(2+)</name>
        <dbReference type="ChEBI" id="CHEBI:18420"/>
    </cofactor>
</comment>
<evidence type="ECO:0000256" key="5">
    <source>
        <dbReference type="ARBA" id="ARBA00022679"/>
    </source>
</evidence>
<feature type="binding site" evidence="12">
    <location>
        <position position="93"/>
    </location>
    <ligand>
        <name>ATP</name>
        <dbReference type="ChEBI" id="CHEBI:30616"/>
    </ligand>
</feature>
<reference evidence="16 17" key="1">
    <citation type="submission" date="2018-08" db="EMBL/GenBank/DDBJ databases">
        <title>A genome reference for cultivated species of the human gut microbiota.</title>
        <authorList>
            <person name="Zou Y."/>
            <person name="Xue W."/>
            <person name="Luo G."/>
        </authorList>
    </citation>
    <scope>NUCLEOTIDE SEQUENCE [LARGE SCALE GENOMIC DNA]</scope>
    <source>
        <strain evidence="16 17">TF08-14</strain>
    </source>
</reference>
<dbReference type="InterPro" id="IPR034907">
    <property type="entry name" value="NDK-like_dom"/>
</dbReference>
<dbReference type="InterPro" id="IPR001564">
    <property type="entry name" value="Nucleoside_diP_kinase"/>
</dbReference>
<dbReference type="PROSITE" id="PS51374">
    <property type="entry name" value="NDPK_LIKE"/>
    <property type="match status" value="1"/>
</dbReference>
<comment type="similarity">
    <text evidence="2 12 13">Belongs to the NDK family.</text>
</comment>
<evidence type="ECO:0000313" key="16">
    <source>
        <dbReference type="EMBL" id="RGL09722.1"/>
    </source>
</evidence>
<dbReference type="PANTHER" id="PTHR11349">
    <property type="entry name" value="NUCLEOSIDE DIPHOSPHATE KINASE"/>
    <property type="match status" value="1"/>
</dbReference>
<sequence length="134" mass="14625">MAVEKTFCMLKPDAVRDRKMGRIIDRIEASGLVIERMEMCELTRSLAEEHYAHLAAAPFFGRIVDFMTGGPVVKMVLSGPNAVAKLRALMGATDPLKAAPGTIRADFALETSSNVIHGSDSVENAEIEIKRFFG</sequence>
<keyword evidence="5 14" id="KW-0808">Transferase</keyword>
<feature type="binding site" evidence="12">
    <location>
        <position position="104"/>
    </location>
    <ligand>
        <name>ATP</name>
        <dbReference type="ChEBI" id="CHEBI:30616"/>
    </ligand>
</feature>
<evidence type="ECO:0000256" key="13">
    <source>
        <dbReference type="RuleBase" id="RU004011"/>
    </source>
</evidence>
<dbReference type="NCBIfam" id="NF001908">
    <property type="entry name" value="PRK00668.1"/>
    <property type="match status" value="1"/>
</dbReference>
<organism evidence="16 17">
    <name type="scientific">Collinsella tanakaei</name>
    <dbReference type="NCBI Taxonomy" id="626935"/>
    <lineage>
        <taxon>Bacteria</taxon>
        <taxon>Bacillati</taxon>
        <taxon>Actinomycetota</taxon>
        <taxon>Coriobacteriia</taxon>
        <taxon>Coriobacteriales</taxon>
        <taxon>Coriobacteriaceae</taxon>
        <taxon>Collinsella</taxon>
    </lineage>
</organism>
<dbReference type="PRINTS" id="PR01243">
    <property type="entry name" value="NUCDPKINASE"/>
</dbReference>
<dbReference type="EC" id="2.7.4.6" evidence="3 14"/>
<feature type="binding site" evidence="12">
    <location>
        <position position="59"/>
    </location>
    <ligand>
        <name>ATP</name>
        <dbReference type="ChEBI" id="CHEBI:30616"/>
    </ligand>
</feature>
<dbReference type="PROSITE" id="PS00469">
    <property type="entry name" value="NDPK"/>
    <property type="match status" value="1"/>
</dbReference>
<evidence type="ECO:0000259" key="15">
    <source>
        <dbReference type="SMART" id="SM00562"/>
    </source>
</evidence>
<feature type="binding site" evidence="12">
    <location>
        <position position="11"/>
    </location>
    <ligand>
        <name>ATP</name>
        <dbReference type="ChEBI" id="CHEBI:30616"/>
    </ligand>
</feature>
<dbReference type="CDD" id="cd04413">
    <property type="entry name" value="NDPk_I"/>
    <property type="match status" value="1"/>
</dbReference>
<evidence type="ECO:0000256" key="11">
    <source>
        <dbReference type="ARBA" id="ARBA00023080"/>
    </source>
</evidence>
<evidence type="ECO:0000256" key="9">
    <source>
        <dbReference type="ARBA" id="ARBA00022840"/>
    </source>
</evidence>
<gene>
    <name evidence="16" type="ORF">DXC81_07510</name>
</gene>
<feature type="binding site" evidence="12">
    <location>
        <position position="87"/>
    </location>
    <ligand>
        <name>ATP</name>
        <dbReference type="ChEBI" id="CHEBI:30616"/>
    </ligand>
</feature>